<dbReference type="Pfam" id="PF00408">
    <property type="entry name" value="PGM_PMM_IV"/>
    <property type="match status" value="1"/>
</dbReference>
<dbReference type="PANTHER" id="PTHR42946">
    <property type="entry name" value="PHOSPHOHEXOSE MUTASE"/>
    <property type="match status" value="1"/>
</dbReference>
<dbReference type="InterPro" id="IPR036900">
    <property type="entry name" value="A-D-PHexomutase_C_sf"/>
</dbReference>
<dbReference type="GO" id="GO:0005975">
    <property type="term" value="P:carbohydrate metabolic process"/>
    <property type="evidence" value="ECO:0007669"/>
    <property type="project" value="InterPro"/>
</dbReference>
<dbReference type="KEGG" id="ips:CfP315_0562"/>
<dbReference type="Pfam" id="PF02878">
    <property type="entry name" value="PGM_PMM_I"/>
    <property type="match status" value="1"/>
</dbReference>
<evidence type="ECO:0000256" key="3">
    <source>
        <dbReference type="ARBA" id="ARBA00022553"/>
    </source>
</evidence>
<evidence type="ECO:0000256" key="4">
    <source>
        <dbReference type="ARBA" id="ARBA00022723"/>
    </source>
</evidence>
<evidence type="ECO:0000259" key="10">
    <source>
        <dbReference type="Pfam" id="PF02878"/>
    </source>
</evidence>
<protein>
    <recommendedName>
        <fullName evidence="8">Phosphoglucosamine mutase</fullName>
        <ecNumber evidence="7">5.4.2.10</ecNumber>
    </recommendedName>
</protein>
<dbReference type="GO" id="GO:0000287">
    <property type="term" value="F:magnesium ion binding"/>
    <property type="evidence" value="ECO:0007669"/>
    <property type="project" value="InterPro"/>
</dbReference>
<dbReference type="NCBIfam" id="TIGR01455">
    <property type="entry name" value="glmM"/>
    <property type="match status" value="1"/>
</dbReference>
<evidence type="ECO:0000259" key="12">
    <source>
        <dbReference type="Pfam" id="PF02880"/>
    </source>
</evidence>
<dbReference type="InterPro" id="IPR006352">
    <property type="entry name" value="GlmM_bact"/>
</dbReference>
<gene>
    <name evidence="13" type="ORF">CfP315_0562</name>
</gene>
<keyword evidence="6" id="KW-0413">Isomerase</keyword>
<dbReference type="Pfam" id="PF02880">
    <property type="entry name" value="PGM_PMM_III"/>
    <property type="match status" value="1"/>
</dbReference>
<evidence type="ECO:0000256" key="1">
    <source>
        <dbReference type="ARBA" id="ARBA00001946"/>
    </source>
</evidence>
<dbReference type="InterPro" id="IPR050060">
    <property type="entry name" value="Phosphoglucosamine_mutase"/>
</dbReference>
<evidence type="ECO:0000256" key="8">
    <source>
        <dbReference type="ARBA" id="ARBA00068193"/>
    </source>
</evidence>
<evidence type="ECO:0000256" key="2">
    <source>
        <dbReference type="ARBA" id="ARBA00010231"/>
    </source>
</evidence>
<dbReference type="EC" id="5.4.2.10" evidence="7"/>
<dbReference type="FunFam" id="3.40.120.10:FF:000001">
    <property type="entry name" value="Phosphoglucosamine mutase"/>
    <property type="match status" value="1"/>
</dbReference>
<keyword evidence="5" id="KW-0460">Magnesium</keyword>
<dbReference type="PRINTS" id="PR00509">
    <property type="entry name" value="PGMPMM"/>
</dbReference>
<feature type="domain" description="Alpha-D-phosphohexomutase alpha/beta/alpha" evidence="11">
    <location>
        <begin position="158"/>
        <end position="253"/>
    </location>
</feature>
<feature type="domain" description="Alpha-D-phosphohexomutase alpha/beta/alpha" evidence="12">
    <location>
        <begin position="257"/>
        <end position="366"/>
    </location>
</feature>
<feature type="domain" description="Alpha-D-phosphohexomutase C-terminal" evidence="9">
    <location>
        <begin position="373"/>
        <end position="431"/>
    </location>
</feature>
<dbReference type="PANTHER" id="PTHR42946:SF1">
    <property type="entry name" value="PHOSPHOGLUCOMUTASE (ALPHA-D-GLUCOSE-1,6-BISPHOSPHATE-DEPENDENT)"/>
    <property type="match status" value="1"/>
</dbReference>
<feature type="domain" description="Alpha-D-phosphohexomutase alpha/beta/alpha" evidence="10">
    <location>
        <begin position="4"/>
        <end position="136"/>
    </location>
</feature>
<reference evidence="13" key="1">
    <citation type="journal article" date="2023" name="ISME J.">
        <title>Emergence of putative energy parasites within Clostridia revealed by genome analysis of a novel endosymbiotic clade.</title>
        <authorList>
            <person name="Takahashi K."/>
            <person name="Kuwahara H."/>
            <person name="Horikawa Y."/>
            <person name="Izawa K."/>
            <person name="Kato D."/>
            <person name="Inagaki T."/>
            <person name="Yuki M."/>
            <person name="Ohkuma M."/>
            <person name="Hongoh Y."/>
        </authorList>
    </citation>
    <scope>NUCLEOTIDE SEQUENCE</scope>
    <source>
        <strain evidence="13">CfP3-15</strain>
    </source>
</reference>
<keyword evidence="3" id="KW-0597">Phosphoprotein</keyword>
<sequence>MKKRIFGTDGIRGIVGNEITFNLVMNLGKALAHKVCVGPKKGKILIVKDTRLSSDGLEAAVTAGICSMGSDVIFAGILPTPAACFLIKESNADASISISASHNSFEFNGIKIFDKRGFKLNDSLEDELEEIINKASNFRECQGDKVGVLCYEKSLMDNYVSHIAKNFKVNTENLKIAVDCANGSSFICAEKIFSKIGINFTILNNKPNGKNINDACGSTDLSCLRKFVVENKYDLGFAYDGDADRCMVVSESGDVIDGDNIMAFCAYEMSKENNLAKSCVVGTPMSNLGMIEFLKSKNINFVETKVGDRYISEEIISNGYNFGGEQSGHIIFKDFNQTGDGLLTSIIILNNLVKNKMKASEILSMFSKTPQLLINIKLEKEYSENLLVDIRQKFETMIDKNDKLFIRKSGTESLIRVMIQSYDKDKLKHIDNFYKKDQSLEFILKNQ</sequence>
<name>A0AA48I1E6_9FIRM</name>
<dbReference type="GO" id="GO:0005829">
    <property type="term" value="C:cytosol"/>
    <property type="evidence" value="ECO:0007669"/>
    <property type="project" value="TreeGrafter"/>
</dbReference>
<dbReference type="EMBL" id="AP027924">
    <property type="protein sequence ID" value="BED91997.1"/>
    <property type="molecule type" value="Genomic_DNA"/>
</dbReference>
<dbReference type="InterPro" id="IPR016055">
    <property type="entry name" value="A-D-PHexomutase_a/b/a-I/II/III"/>
</dbReference>
<dbReference type="InterPro" id="IPR005845">
    <property type="entry name" value="A-D-PHexomutase_a/b/a-II"/>
</dbReference>
<proteinExistence type="inferred from homology"/>
<keyword evidence="4" id="KW-0479">Metal-binding</keyword>
<dbReference type="AlphaFoldDB" id="A0AA48I1E6"/>
<dbReference type="Gene3D" id="3.40.120.10">
    <property type="entry name" value="Alpha-D-Glucose-1,6-Bisphosphate, subunit A, domain 3"/>
    <property type="match status" value="3"/>
</dbReference>
<dbReference type="FunFam" id="3.40.120.10:FF:000002">
    <property type="entry name" value="Phosphoglucosamine mutase"/>
    <property type="match status" value="1"/>
</dbReference>
<evidence type="ECO:0000259" key="11">
    <source>
        <dbReference type="Pfam" id="PF02879"/>
    </source>
</evidence>
<comment type="cofactor">
    <cofactor evidence="1">
        <name>Mg(2+)</name>
        <dbReference type="ChEBI" id="CHEBI:18420"/>
    </cofactor>
</comment>
<evidence type="ECO:0000256" key="5">
    <source>
        <dbReference type="ARBA" id="ARBA00022842"/>
    </source>
</evidence>
<dbReference type="InterPro" id="IPR005841">
    <property type="entry name" value="Alpha-D-phosphohexomutase_SF"/>
</dbReference>
<dbReference type="GO" id="GO:0008966">
    <property type="term" value="F:phosphoglucosamine mutase activity"/>
    <property type="evidence" value="ECO:0007669"/>
    <property type="project" value="UniProtKB-EC"/>
</dbReference>
<evidence type="ECO:0000313" key="13">
    <source>
        <dbReference type="EMBL" id="BED91997.1"/>
    </source>
</evidence>
<dbReference type="GO" id="GO:0004615">
    <property type="term" value="F:phosphomannomutase activity"/>
    <property type="evidence" value="ECO:0007669"/>
    <property type="project" value="TreeGrafter"/>
</dbReference>
<evidence type="ECO:0000256" key="7">
    <source>
        <dbReference type="ARBA" id="ARBA00066330"/>
    </source>
</evidence>
<dbReference type="GO" id="GO:0006048">
    <property type="term" value="P:UDP-N-acetylglucosamine biosynthetic process"/>
    <property type="evidence" value="ECO:0007669"/>
    <property type="project" value="TreeGrafter"/>
</dbReference>
<dbReference type="Gene3D" id="3.30.310.50">
    <property type="entry name" value="Alpha-D-phosphohexomutase, C-terminal domain"/>
    <property type="match status" value="1"/>
</dbReference>
<dbReference type="InterPro" id="IPR005843">
    <property type="entry name" value="A-D-PHexomutase_C"/>
</dbReference>
<accession>A0AA48I1E6</accession>
<comment type="similarity">
    <text evidence="2">Belongs to the phosphohexose mutase family.</text>
</comment>
<dbReference type="InterPro" id="IPR005844">
    <property type="entry name" value="A-D-PHexomutase_a/b/a-I"/>
</dbReference>
<organism evidence="13">
    <name type="scientific">Candidatus Improbicoccus pseudotrichonymphae</name>
    <dbReference type="NCBI Taxonomy" id="3033792"/>
    <lineage>
        <taxon>Bacteria</taxon>
        <taxon>Bacillati</taxon>
        <taxon>Bacillota</taxon>
        <taxon>Clostridia</taxon>
        <taxon>Candidatus Improbicoccus</taxon>
    </lineage>
</organism>
<dbReference type="GO" id="GO:0009252">
    <property type="term" value="P:peptidoglycan biosynthetic process"/>
    <property type="evidence" value="ECO:0007669"/>
    <property type="project" value="TreeGrafter"/>
</dbReference>
<evidence type="ECO:0000259" key="9">
    <source>
        <dbReference type="Pfam" id="PF00408"/>
    </source>
</evidence>
<dbReference type="InterPro" id="IPR005846">
    <property type="entry name" value="A-D-PHexomutase_a/b/a-III"/>
</dbReference>
<dbReference type="Pfam" id="PF02879">
    <property type="entry name" value="PGM_PMM_II"/>
    <property type="match status" value="1"/>
</dbReference>
<dbReference type="Proteomes" id="UP001337580">
    <property type="component" value="Chromosome"/>
</dbReference>
<dbReference type="SUPFAM" id="SSF53738">
    <property type="entry name" value="Phosphoglucomutase, first 3 domains"/>
    <property type="match status" value="3"/>
</dbReference>
<evidence type="ECO:0000256" key="6">
    <source>
        <dbReference type="ARBA" id="ARBA00023235"/>
    </source>
</evidence>
<dbReference type="SUPFAM" id="SSF55957">
    <property type="entry name" value="Phosphoglucomutase, C-terminal domain"/>
    <property type="match status" value="1"/>
</dbReference>